<protein>
    <recommendedName>
        <fullName evidence="3">Spore coat protein</fullName>
    </recommendedName>
</protein>
<sequence length="184" mass="21582">MKDSRYGKHMNWDYNKKMAKDEKFKCWCECEKHEEKHDKCKCDHKKHEEKHDKCHHRKHEKVFIDVDVEVEVDVDVEVKKRCKKKDKDYGHKDDYYYEDEKCSYKEEKSDKHRCKGCACNFLKGLEPGTLVDVFLSGGGSFLSLTFINLDPKSCCAYFLELDAAAAATPVVIDCQKIDAIRRAE</sequence>
<gene>
    <name evidence="1" type="ORF">ABIA69_003933</name>
</gene>
<name>A0ABV2PP91_9BACI</name>
<reference evidence="1 2" key="1">
    <citation type="submission" date="2024-06" db="EMBL/GenBank/DDBJ databases">
        <title>Sorghum-associated microbial communities from plants grown in Nebraska, USA.</title>
        <authorList>
            <person name="Schachtman D."/>
        </authorList>
    </citation>
    <scope>NUCLEOTIDE SEQUENCE [LARGE SCALE GENOMIC DNA]</scope>
    <source>
        <strain evidence="1 2">736</strain>
    </source>
</reference>
<evidence type="ECO:0000313" key="1">
    <source>
        <dbReference type="EMBL" id="MET4562742.1"/>
    </source>
</evidence>
<accession>A0ABV2PP91</accession>
<dbReference type="EMBL" id="JBEPSB010000024">
    <property type="protein sequence ID" value="MET4562742.1"/>
    <property type="molecule type" value="Genomic_DNA"/>
</dbReference>
<evidence type="ECO:0000313" key="2">
    <source>
        <dbReference type="Proteomes" id="UP001549363"/>
    </source>
</evidence>
<comment type="caution">
    <text evidence="1">The sequence shown here is derived from an EMBL/GenBank/DDBJ whole genome shotgun (WGS) entry which is preliminary data.</text>
</comment>
<dbReference type="RefSeq" id="WP_107926997.1">
    <property type="nucleotide sequence ID" value="NZ_JBEPSB010000024.1"/>
</dbReference>
<dbReference type="Proteomes" id="UP001549363">
    <property type="component" value="Unassembled WGS sequence"/>
</dbReference>
<proteinExistence type="predicted"/>
<evidence type="ECO:0008006" key="3">
    <source>
        <dbReference type="Google" id="ProtNLM"/>
    </source>
</evidence>
<keyword evidence="2" id="KW-1185">Reference proteome</keyword>
<organism evidence="1 2">
    <name type="scientific">Lysinibacillus parviboronicapiens</name>
    <dbReference type="NCBI Taxonomy" id="436516"/>
    <lineage>
        <taxon>Bacteria</taxon>
        <taxon>Bacillati</taxon>
        <taxon>Bacillota</taxon>
        <taxon>Bacilli</taxon>
        <taxon>Bacillales</taxon>
        <taxon>Bacillaceae</taxon>
        <taxon>Lysinibacillus</taxon>
    </lineage>
</organism>